<dbReference type="AlphaFoldDB" id="A8P4Y6"/>
<evidence type="ECO:0000256" key="1">
    <source>
        <dbReference type="SAM" id="MobiDB-lite"/>
    </source>
</evidence>
<dbReference type="InParanoid" id="A8P4Y6"/>
<feature type="compositionally biased region" description="Basic and acidic residues" evidence="1">
    <location>
        <begin position="185"/>
        <end position="208"/>
    </location>
</feature>
<dbReference type="RefSeq" id="XP_001838839.2">
    <property type="nucleotide sequence ID" value="XM_001838787.2"/>
</dbReference>
<proteinExistence type="predicted"/>
<gene>
    <name evidence="2" type="ORF">CC1G_09216</name>
</gene>
<dbReference type="HOGENOM" id="CLU_1019474_0_0_1"/>
<dbReference type="Proteomes" id="UP000001861">
    <property type="component" value="Unassembled WGS sequence"/>
</dbReference>
<keyword evidence="3" id="KW-1185">Reference proteome</keyword>
<comment type="caution">
    <text evidence="2">The sequence shown here is derived from an EMBL/GenBank/DDBJ whole genome shotgun (WGS) entry which is preliminary data.</text>
</comment>
<reference evidence="2 3" key="1">
    <citation type="journal article" date="2010" name="Proc. Natl. Acad. Sci. U.S.A.">
        <title>Insights into evolution of multicellular fungi from the assembled chromosomes of the mushroom Coprinopsis cinerea (Coprinus cinereus).</title>
        <authorList>
            <person name="Stajich J.E."/>
            <person name="Wilke S.K."/>
            <person name="Ahren D."/>
            <person name="Au C.H."/>
            <person name="Birren B.W."/>
            <person name="Borodovsky M."/>
            <person name="Burns C."/>
            <person name="Canback B."/>
            <person name="Casselton L.A."/>
            <person name="Cheng C.K."/>
            <person name="Deng J."/>
            <person name="Dietrich F.S."/>
            <person name="Fargo D.C."/>
            <person name="Farman M.L."/>
            <person name="Gathman A.C."/>
            <person name="Goldberg J."/>
            <person name="Guigo R."/>
            <person name="Hoegger P.J."/>
            <person name="Hooker J.B."/>
            <person name="Huggins A."/>
            <person name="James T.Y."/>
            <person name="Kamada T."/>
            <person name="Kilaru S."/>
            <person name="Kodira C."/>
            <person name="Kues U."/>
            <person name="Kupfer D."/>
            <person name="Kwan H.S."/>
            <person name="Lomsadze A."/>
            <person name="Li W."/>
            <person name="Lilly W.W."/>
            <person name="Ma L.J."/>
            <person name="Mackey A.J."/>
            <person name="Manning G."/>
            <person name="Martin F."/>
            <person name="Muraguchi H."/>
            <person name="Natvig D.O."/>
            <person name="Palmerini H."/>
            <person name="Ramesh M.A."/>
            <person name="Rehmeyer C.J."/>
            <person name="Roe B.A."/>
            <person name="Shenoy N."/>
            <person name="Stanke M."/>
            <person name="Ter-Hovhannisyan V."/>
            <person name="Tunlid A."/>
            <person name="Velagapudi R."/>
            <person name="Vision T.J."/>
            <person name="Zeng Q."/>
            <person name="Zolan M.E."/>
            <person name="Pukkila P.J."/>
        </authorList>
    </citation>
    <scope>NUCLEOTIDE SEQUENCE [LARGE SCALE GENOMIC DNA]</scope>
    <source>
        <strain evidence="3">Okayama-7 / 130 / ATCC MYA-4618 / FGSC 9003</strain>
    </source>
</reference>
<accession>A8P4Y6</accession>
<organism evidence="2 3">
    <name type="scientific">Coprinopsis cinerea (strain Okayama-7 / 130 / ATCC MYA-4618 / FGSC 9003)</name>
    <name type="common">Inky cap fungus</name>
    <name type="synonym">Hormographiella aspergillata</name>
    <dbReference type="NCBI Taxonomy" id="240176"/>
    <lineage>
        <taxon>Eukaryota</taxon>
        <taxon>Fungi</taxon>
        <taxon>Dikarya</taxon>
        <taxon>Basidiomycota</taxon>
        <taxon>Agaricomycotina</taxon>
        <taxon>Agaricomycetes</taxon>
        <taxon>Agaricomycetidae</taxon>
        <taxon>Agaricales</taxon>
        <taxon>Agaricineae</taxon>
        <taxon>Psathyrellaceae</taxon>
        <taxon>Coprinopsis</taxon>
    </lineage>
</organism>
<evidence type="ECO:0000313" key="3">
    <source>
        <dbReference type="Proteomes" id="UP000001861"/>
    </source>
</evidence>
<dbReference type="KEGG" id="cci:CC1G_09216"/>
<dbReference type="EMBL" id="AACS02000011">
    <property type="protein sequence ID" value="EAU82954.2"/>
    <property type="molecule type" value="Genomic_DNA"/>
</dbReference>
<dbReference type="VEuPathDB" id="FungiDB:CC1G_09216"/>
<evidence type="ECO:0000313" key="2">
    <source>
        <dbReference type="EMBL" id="EAU82954.2"/>
    </source>
</evidence>
<dbReference type="GeneID" id="6015434"/>
<name>A8P4Y6_COPC7</name>
<protein>
    <submittedName>
        <fullName evidence="2">Uncharacterized protein</fullName>
    </submittedName>
</protein>
<feature type="compositionally biased region" description="Low complexity" evidence="1">
    <location>
        <begin position="218"/>
        <end position="242"/>
    </location>
</feature>
<sequence>MSSAAYTKLYNNVWAISPERQLHQTTFLANAIYGYLHDTFSRDASRVGQSECIESIQECMERTIARHPTILPSTFIRALYLFLRYTGARGLRAKSTEEALVLYLASFFTIASALDERFTSKQFKMLHAVRTRTVMKYRAGLADALEEEKGTILKDSRRVNTFLHRCLCGLVPECELRSHHPDEMHLPSPHRDPVEHRLMSDSDSDKFRRSSKSRPVKGTSTQTPSPLSTSSDSLKSASSDGSSRSRHYIGKWSEKLKAGARYTRLHFRPVPRSQF</sequence>
<feature type="region of interest" description="Disordered" evidence="1">
    <location>
        <begin position="185"/>
        <end position="250"/>
    </location>
</feature>